<comment type="miscellaneous">
    <text evidence="9">This function is generally fulfilled by the C-terminal part of HisG, which is missing in some bacteria such as this one.</text>
</comment>
<dbReference type="eggNOG" id="COG3705">
    <property type="taxonomic scope" value="Bacteria"/>
</dbReference>
<proteinExistence type="inferred from homology"/>
<name>M1L946_9PROT</name>
<evidence type="ECO:0000256" key="5">
    <source>
        <dbReference type="ARBA" id="ARBA00020397"/>
    </source>
</evidence>
<dbReference type="GO" id="GO:0016757">
    <property type="term" value="F:glycosyltransferase activity"/>
    <property type="evidence" value="ECO:0007669"/>
    <property type="project" value="UniProtKB-KW"/>
</dbReference>
<reference evidence="12 13" key="1">
    <citation type="journal article" date="2013" name="Genome Biol. Evol.">
        <title>Genome evolution and phylogenomic analysis of candidatus kinetoplastibacterium, the betaproteobacterial endosymbionts of strigomonas and angomonas.</title>
        <authorList>
            <person name="Alves J.M."/>
            <person name="Serrano M.G."/>
            <person name="Maia da Silva F."/>
            <person name="Voegtly L.J."/>
            <person name="Matveyev A.V."/>
            <person name="Teixeira M.M."/>
            <person name="Camargo E.P."/>
            <person name="Buck G.A."/>
        </authorList>
    </citation>
    <scope>NUCLEOTIDE SEQUENCE [LARGE SCALE GENOMIC DNA]</scope>
    <source>
        <strain evidence="12 13">TCC219</strain>
    </source>
</reference>
<dbReference type="GO" id="GO:0000105">
    <property type="term" value="P:L-histidine biosynthetic process"/>
    <property type="evidence" value="ECO:0007669"/>
    <property type="project" value="UniProtKB-UniRule"/>
</dbReference>
<evidence type="ECO:0000256" key="7">
    <source>
        <dbReference type="ARBA" id="ARBA00023102"/>
    </source>
</evidence>
<dbReference type="SUPFAM" id="SSF55681">
    <property type="entry name" value="Class II aaRS and biotin synthetases"/>
    <property type="match status" value="1"/>
</dbReference>
<dbReference type="Gene3D" id="3.30.930.10">
    <property type="entry name" value="Bira Bifunctional Protein, Domain 2"/>
    <property type="match status" value="1"/>
</dbReference>
<dbReference type="InterPro" id="IPR004516">
    <property type="entry name" value="HisRS/HisZ"/>
</dbReference>
<evidence type="ECO:0000256" key="10">
    <source>
        <dbReference type="PIRSR" id="PIRSR001549-1"/>
    </source>
</evidence>
<dbReference type="NCBIfam" id="NF009086">
    <property type="entry name" value="PRK12421.1"/>
    <property type="match status" value="1"/>
</dbReference>
<dbReference type="Pfam" id="PF13393">
    <property type="entry name" value="tRNA-synt_His"/>
    <property type="match status" value="1"/>
</dbReference>
<dbReference type="GO" id="GO:0004821">
    <property type="term" value="F:histidine-tRNA ligase activity"/>
    <property type="evidence" value="ECO:0007669"/>
    <property type="project" value="TreeGrafter"/>
</dbReference>
<feature type="binding site" evidence="10">
    <location>
        <position position="123"/>
    </location>
    <ligand>
        <name>L-histidine</name>
        <dbReference type="ChEBI" id="CHEBI:57595"/>
    </ligand>
</feature>
<dbReference type="InterPro" id="IPR041715">
    <property type="entry name" value="HisRS-like_core"/>
</dbReference>
<keyword evidence="9" id="KW-0028">Amino-acid biosynthesis</keyword>
<sequence length="385" mass="42727">MSNWLLPENLADVLPMEARQIEDLRHRLLDLYRKYGFELVCPPLVEYIDSLLSGTGSDLNLRTCKLIDQLSGKTMGIRADMTPQISRIDAHLLNRSGVTRLCYCGNVFHARPTDSLSSREFLQIGAEIYGHAGVEADLEIIQMALDTVNAAGINLPILDLSHPGVVRSILELDHNASSNSDLVVSLLREKDVTGISELTKKFIRPDTIKMLQSVCSLYGNVDDVMLNARKILPSVPGIISALDSLQILIDALLPNVQLSIDLADVWGYGYHSGVKFALYADGWREVLVTGGRYDNVSLAFGRARPATGFSLNLRSLASGLKLAKSKAILAPWGRDHVLLETIRDLRKKGEIVVQILPGDYPDQDEFLFDRRLVLFEGIWQVSYIS</sequence>
<keyword evidence="13" id="KW-1185">Reference proteome</keyword>
<feature type="domain" description="Class II Histidinyl-tRNA synthetase (HisRS)-like catalytic core" evidence="11">
    <location>
        <begin position="10"/>
        <end position="316"/>
    </location>
</feature>
<dbReference type="NCBIfam" id="NF008935">
    <property type="entry name" value="PRK12292.1-1"/>
    <property type="match status" value="1"/>
</dbReference>
<comment type="subcellular location">
    <subcellularLocation>
        <location evidence="1 9">Cytoplasm</location>
    </subcellularLocation>
</comment>
<evidence type="ECO:0000313" key="12">
    <source>
        <dbReference type="EMBL" id="AGF49088.1"/>
    </source>
</evidence>
<keyword evidence="7 9" id="KW-0368">Histidine biosynthesis</keyword>
<comment type="subunit">
    <text evidence="4 9">Heteromultimer composed of HisG and HisZ subunits.</text>
</comment>
<comment type="similarity">
    <text evidence="3 9">Belongs to the class-II aminoacyl-tRNA synthetase family. HisZ subfamily.</text>
</comment>
<evidence type="ECO:0000259" key="11">
    <source>
        <dbReference type="Pfam" id="PF13393"/>
    </source>
</evidence>
<dbReference type="Proteomes" id="UP000011658">
    <property type="component" value="Chromosome"/>
</dbReference>
<dbReference type="PIRSF" id="PIRSF001549">
    <property type="entry name" value="His-tRNA_synth"/>
    <property type="match status" value="1"/>
</dbReference>
<evidence type="ECO:0000256" key="9">
    <source>
        <dbReference type="HAMAP-Rule" id="MF_00125"/>
    </source>
</evidence>
<feature type="binding site" evidence="10">
    <location>
        <begin position="80"/>
        <end position="82"/>
    </location>
    <ligand>
        <name>L-histidine</name>
        <dbReference type="ChEBI" id="CHEBI:57595"/>
    </ligand>
</feature>
<dbReference type="RefSeq" id="WP_015389572.1">
    <property type="nucleotide sequence ID" value="NC_020284.1"/>
</dbReference>
<dbReference type="EMBL" id="CP003806">
    <property type="protein sequence ID" value="AGF49088.1"/>
    <property type="molecule type" value="Genomic_DNA"/>
</dbReference>
<dbReference type="PANTHER" id="PTHR43707">
    <property type="entry name" value="HISTIDYL-TRNA SYNTHETASE"/>
    <property type="match status" value="1"/>
</dbReference>
<evidence type="ECO:0000256" key="1">
    <source>
        <dbReference type="ARBA" id="ARBA00004496"/>
    </source>
</evidence>
<comment type="pathway">
    <text evidence="2 9">Amino-acid biosynthesis; L-histidine biosynthesis; L-histidine from 5-phospho-alpha-D-ribose 1-diphosphate: step 1/9.</text>
</comment>
<comment type="function">
    <text evidence="8 9">Required for the first step of histidine biosynthesis. May allow the feedback regulation of ATP phosphoribosyltransferase activity by histidine.</text>
</comment>
<dbReference type="InterPro" id="IPR004517">
    <property type="entry name" value="HisZ"/>
</dbReference>
<dbReference type="STRING" id="1208921.ST1E_0719"/>
<dbReference type="UniPathway" id="UPA00031">
    <property type="reaction ID" value="UER00006"/>
</dbReference>
<organism evidence="12 13">
    <name type="scientific">Candidatus Kinetoplastidibacterium galati TCC219</name>
    <dbReference type="NCBI Taxonomy" id="1208921"/>
    <lineage>
        <taxon>Bacteria</taxon>
        <taxon>Pseudomonadati</taxon>
        <taxon>Pseudomonadota</taxon>
        <taxon>Betaproteobacteria</taxon>
        <taxon>Candidatus Kinetoplastidibacterium</taxon>
    </lineage>
</organism>
<feature type="binding site" evidence="10">
    <location>
        <position position="127"/>
    </location>
    <ligand>
        <name>L-histidine</name>
        <dbReference type="ChEBI" id="CHEBI:57595"/>
    </ligand>
</feature>
<dbReference type="GO" id="GO:0005737">
    <property type="term" value="C:cytoplasm"/>
    <property type="evidence" value="ECO:0007669"/>
    <property type="project" value="UniProtKB-SubCell"/>
</dbReference>
<keyword evidence="6 9" id="KW-0963">Cytoplasm</keyword>
<dbReference type="HAMAP" id="MF_00125">
    <property type="entry name" value="HisZ"/>
    <property type="match status" value="1"/>
</dbReference>
<keyword evidence="12" id="KW-0808">Transferase</keyword>
<dbReference type="InterPro" id="IPR045864">
    <property type="entry name" value="aa-tRNA-synth_II/BPL/LPL"/>
</dbReference>
<evidence type="ECO:0000313" key="13">
    <source>
        <dbReference type="Proteomes" id="UP000011658"/>
    </source>
</evidence>
<evidence type="ECO:0000256" key="6">
    <source>
        <dbReference type="ARBA" id="ARBA00022490"/>
    </source>
</evidence>
<evidence type="ECO:0000256" key="4">
    <source>
        <dbReference type="ARBA" id="ARBA00011496"/>
    </source>
</evidence>
<gene>
    <name evidence="9" type="primary">hisZ</name>
    <name evidence="12" type="ORF">ST1E_0719</name>
</gene>
<evidence type="ECO:0000256" key="3">
    <source>
        <dbReference type="ARBA" id="ARBA00005539"/>
    </source>
</evidence>
<evidence type="ECO:0000256" key="8">
    <source>
        <dbReference type="ARBA" id="ARBA00025246"/>
    </source>
</evidence>
<dbReference type="PANTHER" id="PTHR43707:SF1">
    <property type="entry name" value="HISTIDINE--TRNA LIGASE, MITOCHONDRIAL-RELATED"/>
    <property type="match status" value="1"/>
</dbReference>
<dbReference type="HOGENOM" id="CLU_025113_0_1_4"/>
<dbReference type="CDD" id="cd00773">
    <property type="entry name" value="HisRS-like_core"/>
    <property type="match status" value="1"/>
</dbReference>
<dbReference type="AlphaFoldDB" id="M1L946"/>
<dbReference type="PATRIC" id="fig|1208921.3.peg.372"/>
<evidence type="ECO:0000256" key="2">
    <source>
        <dbReference type="ARBA" id="ARBA00004667"/>
    </source>
</evidence>
<dbReference type="GO" id="GO:0006427">
    <property type="term" value="P:histidyl-tRNA aminoacylation"/>
    <property type="evidence" value="ECO:0007669"/>
    <property type="project" value="TreeGrafter"/>
</dbReference>
<dbReference type="KEGG" id="kga:ST1E_0719"/>
<protein>
    <recommendedName>
        <fullName evidence="5 9">ATP phosphoribosyltransferase regulatory subunit</fullName>
    </recommendedName>
</protein>
<dbReference type="OrthoDB" id="9769617at2"/>
<keyword evidence="12" id="KW-0328">Glycosyltransferase</keyword>
<accession>M1L946</accession>